<evidence type="ECO:0000313" key="3">
    <source>
        <dbReference type="Proteomes" id="UP000006230"/>
    </source>
</evidence>
<dbReference type="Proteomes" id="UP000006230">
    <property type="component" value="Unassembled WGS sequence"/>
</dbReference>
<protein>
    <submittedName>
        <fullName evidence="2">Uncharacterized protein</fullName>
    </submittedName>
</protein>
<feature type="compositionally biased region" description="Polar residues" evidence="1">
    <location>
        <begin position="19"/>
        <end position="33"/>
    </location>
</feature>
<evidence type="ECO:0000313" key="2">
    <source>
        <dbReference type="EMBL" id="EAU48611.1"/>
    </source>
</evidence>
<dbReference type="AlphaFoldDB" id="Q0FWE1"/>
<reference evidence="2 3" key="1">
    <citation type="journal article" date="2010" name="J. Bacteriol.">
        <title>Genome sequences of Pelagibaca bermudensis HTCC2601T and Maritimibacter alkaliphilus HTCC2654T, the type strains of two marine Roseobacter genera.</title>
        <authorList>
            <person name="Thrash J.C."/>
            <person name="Cho J.C."/>
            <person name="Ferriera S."/>
            <person name="Johnson J."/>
            <person name="Vergin K.L."/>
            <person name="Giovannoni S.J."/>
        </authorList>
    </citation>
    <scope>NUCLEOTIDE SEQUENCE [LARGE SCALE GENOMIC DNA]</scope>
    <source>
        <strain evidence="3">DSM 26914 / JCM 13377 / KCTC 12554 / HTCC2601</strain>
    </source>
</reference>
<gene>
    <name evidence="2" type="ORF">R2601_03523</name>
</gene>
<comment type="caution">
    <text evidence="2">The sequence shown here is derived from an EMBL/GenBank/DDBJ whole genome shotgun (WGS) entry which is preliminary data.</text>
</comment>
<name>Q0FWE1_SALBH</name>
<feature type="region of interest" description="Disordered" evidence="1">
    <location>
        <begin position="1"/>
        <end position="33"/>
    </location>
</feature>
<keyword evidence="3" id="KW-1185">Reference proteome</keyword>
<organism evidence="2 3">
    <name type="scientific">Salipiger bermudensis (strain DSM 26914 / JCM 13377 / KCTC 12554 / HTCC2601)</name>
    <name type="common">Pelagibaca bermudensis</name>
    <dbReference type="NCBI Taxonomy" id="314265"/>
    <lineage>
        <taxon>Bacteria</taxon>
        <taxon>Pseudomonadati</taxon>
        <taxon>Pseudomonadota</taxon>
        <taxon>Alphaproteobacteria</taxon>
        <taxon>Rhodobacterales</taxon>
        <taxon>Roseobacteraceae</taxon>
        <taxon>Salipiger</taxon>
    </lineage>
</organism>
<proteinExistence type="predicted"/>
<accession>Q0FWE1</accession>
<dbReference type="EMBL" id="AATQ01000001">
    <property type="protein sequence ID" value="EAU48611.1"/>
    <property type="molecule type" value="Genomic_DNA"/>
</dbReference>
<sequence>MTAPGCVRGWALNSRAGRRSTSAGPPSAPRTAT</sequence>
<dbReference type="HOGENOM" id="CLU_3383149_0_0_5"/>
<evidence type="ECO:0000256" key="1">
    <source>
        <dbReference type="SAM" id="MobiDB-lite"/>
    </source>
</evidence>